<gene>
    <name evidence="1" type="ORF">NDU88_004928</name>
</gene>
<protein>
    <submittedName>
        <fullName evidence="1">Uncharacterized protein</fullName>
    </submittedName>
</protein>
<sequence>MKHAQSVSPRAQADTYIEGFTAATRAGAAEKPVDDVRLREALPGRRALKGQGSSPGLWNRSQEPCRRRYSCLLMAAVPPVRGQLHWIAASIGRLGGASPPTKKGLPVIAGSQCARSESGDQSRSPVLEGSVDPPTCCGFW</sequence>
<name>A0AAV7TV49_PLEWA</name>
<comment type="caution">
    <text evidence="1">The sequence shown here is derived from an EMBL/GenBank/DDBJ whole genome shotgun (WGS) entry which is preliminary data.</text>
</comment>
<evidence type="ECO:0000313" key="1">
    <source>
        <dbReference type="EMBL" id="KAJ1179694.1"/>
    </source>
</evidence>
<accession>A0AAV7TV49</accession>
<dbReference type="AlphaFoldDB" id="A0AAV7TV49"/>
<proteinExistence type="predicted"/>
<reference evidence="1" key="1">
    <citation type="journal article" date="2022" name="bioRxiv">
        <title>Sequencing and chromosome-scale assembly of the giantPleurodeles waltlgenome.</title>
        <authorList>
            <person name="Brown T."/>
            <person name="Elewa A."/>
            <person name="Iarovenko S."/>
            <person name="Subramanian E."/>
            <person name="Araus A.J."/>
            <person name="Petzold A."/>
            <person name="Susuki M."/>
            <person name="Suzuki K.-i.T."/>
            <person name="Hayashi T."/>
            <person name="Toyoda A."/>
            <person name="Oliveira C."/>
            <person name="Osipova E."/>
            <person name="Leigh N.D."/>
            <person name="Simon A."/>
            <person name="Yun M.H."/>
        </authorList>
    </citation>
    <scope>NUCLEOTIDE SEQUENCE</scope>
    <source>
        <strain evidence="1">20211129_DDA</strain>
        <tissue evidence="1">Liver</tissue>
    </source>
</reference>
<keyword evidence="2" id="KW-1185">Reference proteome</keyword>
<dbReference type="EMBL" id="JANPWB010000006">
    <property type="protein sequence ID" value="KAJ1179694.1"/>
    <property type="molecule type" value="Genomic_DNA"/>
</dbReference>
<organism evidence="1 2">
    <name type="scientific">Pleurodeles waltl</name>
    <name type="common">Iberian ribbed newt</name>
    <dbReference type="NCBI Taxonomy" id="8319"/>
    <lineage>
        <taxon>Eukaryota</taxon>
        <taxon>Metazoa</taxon>
        <taxon>Chordata</taxon>
        <taxon>Craniata</taxon>
        <taxon>Vertebrata</taxon>
        <taxon>Euteleostomi</taxon>
        <taxon>Amphibia</taxon>
        <taxon>Batrachia</taxon>
        <taxon>Caudata</taxon>
        <taxon>Salamandroidea</taxon>
        <taxon>Salamandridae</taxon>
        <taxon>Pleurodelinae</taxon>
        <taxon>Pleurodeles</taxon>
    </lineage>
</organism>
<dbReference type="Proteomes" id="UP001066276">
    <property type="component" value="Chromosome 3_2"/>
</dbReference>
<evidence type="ECO:0000313" key="2">
    <source>
        <dbReference type="Proteomes" id="UP001066276"/>
    </source>
</evidence>